<dbReference type="Gene3D" id="3.40.50.2300">
    <property type="match status" value="2"/>
</dbReference>
<dbReference type="GO" id="GO:0030288">
    <property type="term" value="C:outer membrane-bounded periplasmic space"/>
    <property type="evidence" value="ECO:0007669"/>
    <property type="project" value="TreeGrafter"/>
</dbReference>
<dbReference type="GO" id="GO:0030246">
    <property type="term" value="F:carbohydrate binding"/>
    <property type="evidence" value="ECO:0007669"/>
    <property type="project" value="TreeGrafter"/>
</dbReference>
<dbReference type="SUPFAM" id="SSF53822">
    <property type="entry name" value="Periplasmic binding protein-like I"/>
    <property type="match status" value="1"/>
</dbReference>
<evidence type="ECO:0000259" key="2">
    <source>
        <dbReference type="Pfam" id="PF13407"/>
    </source>
</evidence>
<comment type="subcellular location">
    <subcellularLocation>
        <location evidence="1">Cell envelope</location>
    </subcellularLocation>
</comment>
<proteinExistence type="predicted"/>
<protein>
    <submittedName>
        <fullName evidence="3">ABC-type sugar transport system substrate-binding protein</fullName>
    </submittedName>
</protein>
<dbReference type="InterPro" id="IPR050555">
    <property type="entry name" value="Bact_Solute-Bind_Prot2"/>
</dbReference>
<dbReference type="InterPro" id="IPR025997">
    <property type="entry name" value="SBP_2_dom"/>
</dbReference>
<dbReference type="Proteomes" id="UP000239494">
    <property type="component" value="Unassembled WGS sequence"/>
</dbReference>
<dbReference type="AlphaFoldDB" id="A0A2T0T1W2"/>
<evidence type="ECO:0000256" key="1">
    <source>
        <dbReference type="ARBA" id="ARBA00004196"/>
    </source>
</evidence>
<evidence type="ECO:0000313" key="3">
    <source>
        <dbReference type="EMBL" id="PRY39639.1"/>
    </source>
</evidence>
<dbReference type="CDD" id="cd01536">
    <property type="entry name" value="PBP1_ABC_sugar_binding-like"/>
    <property type="match status" value="1"/>
</dbReference>
<gene>
    <name evidence="3" type="ORF">CLV43_107226</name>
</gene>
<reference evidence="3 4" key="1">
    <citation type="submission" date="2018-03" db="EMBL/GenBank/DDBJ databases">
        <title>Genomic Encyclopedia of Archaeal and Bacterial Type Strains, Phase II (KMG-II): from individual species to whole genera.</title>
        <authorList>
            <person name="Goeker M."/>
        </authorList>
    </citation>
    <scope>NUCLEOTIDE SEQUENCE [LARGE SCALE GENOMIC DNA]</scope>
    <source>
        <strain evidence="3 4">DSM 44720</strain>
    </source>
</reference>
<dbReference type="OrthoDB" id="9781890at2"/>
<organism evidence="3 4">
    <name type="scientific">Umezawaea tangerina</name>
    <dbReference type="NCBI Taxonomy" id="84725"/>
    <lineage>
        <taxon>Bacteria</taxon>
        <taxon>Bacillati</taxon>
        <taxon>Actinomycetota</taxon>
        <taxon>Actinomycetes</taxon>
        <taxon>Pseudonocardiales</taxon>
        <taxon>Pseudonocardiaceae</taxon>
        <taxon>Umezawaea</taxon>
    </lineage>
</organism>
<dbReference type="PANTHER" id="PTHR30036:SF8">
    <property type="entry name" value="ABC-TYPE SUGAR TRANSPORT SYSTEM PERIPLASMIC COMPONENT-LIKE PROTEIN"/>
    <property type="match status" value="1"/>
</dbReference>
<dbReference type="PANTHER" id="PTHR30036">
    <property type="entry name" value="D-XYLOSE-BINDING PERIPLASMIC PROTEIN"/>
    <property type="match status" value="1"/>
</dbReference>
<dbReference type="RefSeq" id="WP_106189561.1">
    <property type="nucleotide sequence ID" value="NZ_PVTF01000007.1"/>
</dbReference>
<keyword evidence="4" id="KW-1185">Reference proteome</keyword>
<feature type="domain" description="Periplasmic binding protein" evidence="2">
    <location>
        <begin position="50"/>
        <end position="304"/>
    </location>
</feature>
<dbReference type="InterPro" id="IPR028082">
    <property type="entry name" value="Peripla_BP_I"/>
</dbReference>
<evidence type="ECO:0000313" key="4">
    <source>
        <dbReference type="Proteomes" id="UP000239494"/>
    </source>
</evidence>
<accession>A0A2T0T1W2</accession>
<dbReference type="Pfam" id="PF13407">
    <property type="entry name" value="Peripla_BP_4"/>
    <property type="match status" value="1"/>
</dbReference>
<keyword evidence="3" id="KW-0762">Sugar transport</keyword>
<sequence>MTTTTTARPGRVRTWAAITTSAILVTGLAGCADRAGGGSSAGGQGAMTIQFVNPLPSYPTWRQIGECMADEAKQRGADLAQSGPTGQALDATAMIQQVRQATANKKDAIITFPAGEGFAEVLKQAKAAGVVTGTIYGPGGEGSGSDYNIGPDWASIGETLVGAVAAQPGKHVLGLVAAADTGLGKSWLDGVKGAVAKTDNVTIAGEVYTGDDAAKALPQVNALLTAHPDVTTIVTHMGTTTPGAVSAIKSRGLLGRTFLLAGGHDNGGSEAMEEGTANLMLMQDVCTLGKQLVDGVVDVHQGKKPAEAPVRIQVVGKDQVQGLLDKGWV</sequence>
<comment type="caution">
    <text evidence="3">The sequence shown here is derived from an EMBL/GenBank/DDBJ whole genome shotgun (WGS) entry which is preliminary data.</text>
</comment>
<keyword evidence="3" id="KW-0813">Transport</keyword>
<name>A0A2T0T1W2_9PSEU</name>
<dbReference type="EMBL" id="PVTF01000007">
    <property type="protein sequence ID" value="PRY39639.1"/>
    <property type="molecule type" value="Genomic_DNA"/>
</dbReference>